<dbReference type="Proteomes" id="UP000264006">
    <property type="component" value="Chromosome"/>
</dbReference>
<evidence type="ECO:0000313" key="2">
    <source>
        <dbReference type="EMBL" id="AXV04927.1"/>
    </source>
</evidence>
<dbReference type="Pfam" id="PF00990">
    <property type="entry name" value="GGDEF"/>
    <property type="match status" value="1"/>
</dbReference>
<proteinExistence type="predicted"/>
<dbReference type="PANTHER" id="PTHR45138:SF9">
    <property type="entry name" value="DIGUANYLATE CYCLASE DGCM-RELATED"/>
    <property type="match status" value="1"/>
</dbReference>
<dbReference type="CDD" id="cd01949">
    <property type="entry name" value="GGDEF"/>
    <property type="match status" value="1"/>
</dbReference>
<protein>
    <submittedName>
        <fullName evidence="2">Diguanylate cyclase/phosphodiesterase (GGDEF &amp; EAL domains) with PAS/PAC sensor(S)</fullName>
    </submittedName>
</protein>
<dbReference type="NCBIfam" id="TIGR00254">
    <property type="entry name" value="GGDEF"/>
    <property type="match status" value="1"/>
</dbReference>
<dbReference type="KEGG" id="euz:DVS28_a0219"/>
<gene>
    <name evidence="2" type="ORF">DVS28_a0219</name>
</gene>
<sequence length="272" mass="29287">MALDPPSGQLGDTSVIIDLASPTDLPSIDPLMNVDEATHLVVDFLTDHVGPYGWTVSRSADDGRVHLRARDDAVATDAESRATVLRPHGPLLDLLGSMLSTVLSCDLARLEEARLRGRAEMAADTDVLTGLLNRRGWARALEAEEGRYRRLGDPAVVILVDLDHLKEVNDGLGHVAGDVVIQSAAQIIEDCTRPYDYVARLGGDEFAVLAVDVTESQAQDMVDRMRVALAQVDVAASVGHAPYTPEGGFTAAVTAADRSMYAEKRRRRATHG</sequence>
<dbReference type="RefSeq" id="WP_114589802.1">
    <property type="nucleotide sequence ID" value="NZ_CP031165.1"/>
</dbReference>
<dbReference type="PROSITE" id="PS50887">
    <property type="entry name" value="GGDEF"/>
    <property type="match status" value="1"/>
</dbReference>
<dbReference type="SUPFAM" id="SSF55073">
    <property type="entry name" value="Nucleotide cyclase"/>
    <property type="match status" value="1"/>
</dbReference>
<keyword evidence="3" id="KW-1185">Reference proteome</keyword>
<evidence type="ECO:0000313" key="3">
    <source>
        <dbReference type="Proteomes" id="UP000264006"/>
    </source>
</evidence>
<dbReference type="SMART" id="SM00267">
    <property type="entry name" value="GGDEF"/>
    <property type="match status" value="1"/>
</dbReference>
<dbReference type="InterPro" id="IPR050469">
    <property type="entry name" value="Diguanylate_Cyclase"/>
</dbReference>
<name>A0A346XRT0_9ACTN</name>
<dbReference type="PANTHER" id="PTHR45138">
    <property type="entry name" value="REGULATORY COMPONENTS OF SENSORY TRANSDUCTION SYSTEM"/>
    <property type="match status" value="1"/>
</dbReference>
<dbReference type="InterPro" id="IPR000160">
    <property type="entry name" value="GGDEF_dom"/>
</dbReference>
<accession>A0A346XRT0</accession>
<dbReference type="OrthoDB" id="23692at2"/>
<dbReference type="GO" id="GO:0052621">
    <property type="term" value="F:diguanylate cyclase activity"/>
    <property type="evidence" value="ECO:0007669"/>
    <property type="project" value="TreeGrafter"/>
</dbReference>
<dbReference type="AlphaFoldDB" id="A0A346XRT0"/>
<reference evidence="2 3" key="1">
    <citation type="submission" date="2018-09" db="EMBL/GenBank/DDBJ databases">
        <title>Complete genome sequence of Euzebya sp. DY32-46 isolated from seawater of Pacific Ocean.</title>
        <authorList>
            <person name="Xu L."/>
            <person name="Wu Y.-H."/>
            <person name="Xu X.-W."/>
        </authorList>
    </citation>
    <scope>NUCLEOTIDE SEQUENCE [LARGE SCALE GENOMIC DNA]</scope>
    <source>
        <strain evidence="2 3">DY32-46</strain>
    </source>
</reference>
<dbReference type="EMBL" id="CP031165">
    <property type="protein sequence ID" value="AXV04927.1"/>
    <property type="molecule type" value="Genomic_DNA"/>
</dbReference>
<dbReference type="InterPro" id="IPR029787">
    <property type="entry name" value="Nucleotide_cyclase"/>
</dbReference>
<dbReference type="Gene3D" id="3.30.70.270">
    <property type="match status" value="1"/>
</dbReference>
<evidence type="ECO:0000259" key="1">
    <source>
        <dbReference type="PROSITE" id="PS50887"/>
    </source>
</evidence>
<organism evidence="2 3">
    <name type="scientific">Euzebya pacifica</name>
    <dbReference type="NCBI Taxonomy" id="1608957"/>
    <lineage>
        <taxon>Bacteria</taxon>
        <taxon>Bacillati</taxon>
        <taxon>Actinomycetota</taxon>
        <taxon>Nitriliruptoria</taxon>
        <taxon>Euzebyales</taxon>
    </lineage>
</organism>
<dbReference type="InterPro" id="IPR043128">
    <property type="entry name" value="Rev_trsase/Diguanyl_cyclase"/>
</dbReference>
<feature type="domain" description="GGDEF" evidence="1">
    <location>
        <begin position="153"/>
        <end position="272"/>
    </location>
</feature>